<proteinExistence type="predicted"/>
<reference evidence="1 2" key="1">
    <citation type="submission" date="2015-09" db="EMBL/GenBank/DDBJ databases">
        <authorList>
            <consortium name="Pathogen Informatics"/>
        </authorList>
    </citation>
    <scope>NUCLEOTIDE SEQUENCE [LARGE SCALE GENOMIC DNA]</scope>
    <source>
        <strain evidence="1 2">2789STDY5834970</strain>
    </source>
</reference>
<dbReference type="AlphaFoldDB" id="A0A173V7F9"/>
<name>A0A173V7F9_9FIRM</name>
<evidence type="ECO:0000313" key="2">
    <source>
        <dbReference type="Proteomes" id="UP000095649"/>
    </source>
</evidence>
<evidence type="ECO:0000313" key="1">
    <source>
        <dbReference type="EMBL" id="CUN23262.1"/>
    </source>
</evidence>
<dbReference type="Proteomes" id="UP000095649">
    <property type="component" value="Unassembled WGS sequence"/>
</dbReference>
<sequence>MNDRAKEIIVGELKQLVWMCHKNDFDAEQAQHEFFRFRGMTFALCQVGLISKEYRKMMNENSKRVYWKARKSHSGE</sequence>
<organism evidence="1 2">
    <name type="scientific">Faecalibacterium prausnitzii</name>
    <dbReference type="NCBI Taxonomy" id="853"/>
    <lineage>
        <taxon>Bacteria</taxon>
        <taxon>Bacillati</taxon>
        <taxon>Bacillota</taxon>
        <taxon>Clostridia</taxon>
        <taxon>Eubacteriales</taxon>
        <taxon>Oscillospiraceae</taxon>
        <taxon>Faecalibacterium</taxon>
    </lineage>
</organism>
<dbReference type="EMBL" id="CYXN01000040">
    <property type="protein sequence ID" value="CUN23262.1"/>
    <property type="molecule type" value="Genomic_DNA"/>
</dbReference>
<gene>
    <name evidence="1" type="ORF">ERS852582_02660</name>
</gene>
<dbReference type="RefSeq" id="WP_055186947.1">
    <property type="nucleotide sequence ID" value="NZ_CYXN01000040.1"/>
</dbReference>
<accession>A0A173V7F9</accession>
<protein>
    <submittedName>
        <fullName evidence="1">Uncharacterized protein</fullName>
    </submittedName>
</protein>